<dbReference type="EMBL" id="MLJW01002856">
    <property type="protein sequence ID" value="OIQ73471.1"/>
    <property type="molecule type" value="Genomic_DNA"/>
</dbReference>
<evidence type="ECO:0000313" key="1">
    <source>
        <dbReference type="EMBL" id="OIQ73471.1"/>
    </source>
</evidence>
<dbReference type="AlphaFoldDB" id="A0A1J5Q0C0"/>
<organism evidence="1">
    <name type="scientific">mine drainage metagenome</name>
    <dbReference type="NCBI Taxonomy" id="410659"/>
    <lineage>
        <taxon>unclassified sequences</taxon>
        <taxon>metagenomes</taxon>
        <taxon>ecological metagenomes</taxon>
    </lineage>
</organism>
<comment type="caution">
    <text evidence="1">The sequence shown here is derived from an EMBL/GenBank/DDBJ whole genome shotgun (WGS) entry which is preliminary data.</text>
</comment>
<gene>
    <name evidence="1" type="ORF">GALL_448910</name>
</gene>
<protein>
    <submittedName>
        <fullName evidence="1">Uncharacterized protein</fullName>
    </submittedName>
</protein>
<accession>A0A1J5Q0C0</accession>
<proteinExistence type="predicted"/>
<reference evidence="1" key="1">
    <citation type="submission" date="2016-10" db="EMBL/GenBank/DDBJ databases">
        <title>Sequence of Gallionella enrichment culture.</title>
        <authorList>
            <person name="Poehlein A."/>
            <person name="Muehling M."/>
            <person name="Daniel R."/>
        </authorList>
    </citation>
    <scope>NUCLEOTIDE SEQUENCE</scope>
</reference>
<name>A0A1J5Q0C0_9ZZZZ</name>
<sequence length="396" mass="44139">MKNLESTPTASHFVVEPALQIVLKGFDDRNRLLLLALNRFGTDPSTEIKACYMGVAFAIDQEASIAALESAMSKLDSNGQALLAQAVMPRIFGDDWSRGEVSTESISTILLERLVHLAYRTIRVEDDNDHANGKVYSPDFRDHAETARSRAFNALVTREGCGVFDAINRMVSMPDFPLDKRHLKRLAQERAANDAESAAWRSTEVVGFESDFCTVPRTAKDLQTVVVSRLDDLQHELIHGDFNQGVTLASLTGERAIQNWVADRLRGKQGRSYSVERETHVAAEKEPDIRLRARSTDANVPIEIKATSSKWTLTDYEKALTDQLIGQYLRDRENRWGTLLIVQQEARPTGWRGPDGSWFSINQVMEHLRSIAASIASSGQYAAQVDVVLIDVSNGH</sequence>